<dbReference type="AlphaFoldDB" id="A0A1B0CKK1"/>
<reference evidence="11" key="1">
    <citation type="submission" date="2012-05" db="EMBL/GenBank/DDBJ databases">
        <title>Whole Genome Assembly of Lutzomyia longipalpis.</title>
        <authorList>
            <person name="Richards S."/>
            <person name="Qu C."/>
            <person name="Dillon R."/>
            <person name="Worley K."/>
            <person name="Scherer S."/>
            <person name="Batterton M."/>
            <person name="Taylor A."/>
            <person name="Hawes A."/>
            <person name="Hernandez B."/>
            <person name="Kovar C."/>
            <person name="Mandapat C."/>
            <person name="Pham C."/>
            <person name="Qu C."/>
            <person name="Jing C."/>
            <person name="Bess C."/>
            <person name="Bandaranaike D."/>
            <person name="Ngo D."/>
            <person name="Ongeri F."/>
            <person name="Arias F."/>
            <person name="Lara F."/>
            <person name="Weissenberger G."/>
            <person name="Kamau G."/>
            <person name="Han H."/>
            <person name="Shen H."/>
            <person name="Dinh H."/>
            <person name="Khalil I."/>
            <person name="Jones J."/>
            <person name="Shafer J."/>
            <person name="Jayaseelan J."/>
            <person name="Quiroz J."/>
            <person name="Blankenburg K."/>
            <person name="Nguyen L."/>
            <person name="Jackson L."/>
            <person name="Francisco L."/>
            <person name="Tang L.-Y."/>
            <person name="Pu L.-L."/>
            <person name="Perales L."/>
            <person name="Lorensuhewa L."/>
            <person name="Munidasa M."/>
            <person name="Coyle M."/>
            <person name="Taylor M."/>
            <person name="Puazo M."/>
            <person name="Firestine M."/>
            <person name="Scheel M."/>
            <person name="Javaid M."/>
            <person name="Wang M."/>
            <person name="Li M."/>
            <person name="Tabassum N."/>
            <person name="Saada N."/>
            <person name="Osuji N."/>
            <person name="Aqrawi P."/>
            <person name="Fu Q."/>
            <person name="Thornton R."/>
            <person name="Raj R."/>
            <person name="Goodspeed R."/>
            <person name="Mata R."/>
            <person name="Najjar R."/>
            <person name="Gubbala S."/>
            <person name="Lee S."/>
            <person name="Denson S."/>
            <person name="Patil S."/>
            <person name="Macmil S."/>
            <person name="Qi S."/>
            <person name="Matskevitch T."/>
            <person name="Palculict T."/>
            <person name="Mathew T."/>
            <person name="Vee V."/>
            <person name="Velamala V."/>
            <person name="Korchina V."/>
            <person name="Cai W."/>
            <person name="Liu W."/>
            <person name="Dai W."/>
            <person name="Zou X."/>
            <person name="Zhu Y."/>
            <person name="Zhang Y."/>
            <person name="Wu Y.-Q."/>
            <person name="Xin Y."/>
            <person name="Nazarath L."/>
            <person name="Kovar C."/>
            <person name="Han Y."/>
            <person name="Muzny D."/>
            <person name="Gibbs R."/>
        </authorList>
    </citation>
    <scope>NUCLEOTIDE SEQUENCE [LARGE SCALE GENOMIC DNA]</scope>
    <source>
        <strain evidence="11">Jacobina</strain>
    </source>
</reference>
<evidence type="ECO:0000313" key="11">
    <source>
        <dbReference type="Proteomes" id="UP000092461"/>
    </source>
</evidence>
<evidence type="ECO:0000256" key="1">
    <source>
        <dbReference type="ARBA" id="ARBA00001968"/>
    </source>
</evidence>
<reference evidence="9" key="2">
    <citation type="journal article" date="2020" name="BMC">
        <title>Leishmania infection induces a limited differential gene expression in the sand fly midgut.</title>
        <authorList>
            <person name="Coutinho-Abreu I.V."/>
            <person name="Serafim T.D."/>
            <person name="Meneses C."/>
            <person name="Kamhawi S."/>
            <person name="Oliveira F."/>
            <person name="Valenzuela J.G."/>
        </authorList>
    </citation>
    <scope>NUCLEOTIDE SEQUENCE</scope>
    <source>
        <strain evidence="9">Jacobina</strain>
        <tissue evidence="9">Midgut</tissue>
    </source>
</reference>
<dbReference type="Pfam" id="PF13359">
    <property type="entry name" value="DDE_Tnp_4"/>
    <property type="match status" value="1"/>
</dbReference>
<comment type="subcellular location">
    <subcellularLocation>
        <location evidence="2">Nucleus</location>
    </subcellularLocation>
</comment>
<keyword evidence="6" id="KW-0378">Hydrolase</keyword>
<organism evidence="10 11">
    <name type="scientific">Lutzomyia longipalpis</name>
    <name type="common">Sand fly</name>
    <dbReference type="NCBI Taxonomy" id="7200"/>
    <lineage>
        <taxon>Eukaryota</taxon>
        <taxon>Metazoa</taxon>
        <taxon>Ecdysozoa</taxon>
        <taxon>Arthropoda</taxon>
        <taxon>Hexapoda</taxon>
        <taxon>Insecta</taxon>
        <taxon>Pterygota</taxon>
        <taxon>Neoptera</taxon>
        <taxon>Endopterygota</taxon>
        <taxon>Diptera</taxon>
        <taxon>Nematocera</taxon>
        <taxon>Psychodoidea</taxon>
        <taxon>Psychodidae</taxon>
        <taxon>Lutzomyia</taxon>
        <taxon>Lutzomyia</taxon>
    </lineage>
</organism>
<dbReference type="InterPro" id="IPR045249">
    <property type="entry name" value="HARBI1-like"/>
</dbReference>
<dbReference type="PANTHER" id="PTHR22930">
    <property type="match status" value="1"/>
</dbReference>
<dbReference type="VEuPathDB" id="VectorBase:LLOJ005138"/>
<comment type="similarity">
    <text evidence="3">Belongs to the HARBI1 family.</text>
</comment>
<evidence type="ECO:0000256" key="7">
    <source>
        <dbReference type="ARBA" id="ARBA00023242"/>
    </source>
</evidence>
<evidence type="ECO:0000313" key="10">
    <source>
        <dbReference type="EnsemblMetazoa" id="LLOJ005138-PA"/>
    </source>
</evidence>
<dbReference type="GO" id="GO:0016787">
    <property type="term" value="F:hydrolase activity"/>
    <property type="evidence" value="ECO:0007669"/>
    <property type="project" value="UniProtKB-KW"/>
</dbReference>
<evidence type="ECO:0000256" key="3">
    <source>
        <dbReference type="ARBA" id="ARBA00006958"/>
    </source>
</evidence>
<keyword evidence="5" id="KW-0479">Metal-binding</keyword>
<sequence>MLLVAIPKIFRNCFEENLRTIVGEPDFSFQELFRVSKDMFQEIVDLIGDELPQPQRRNAYTLQTRILATLKLLAHGDYQIDVGQDFVIDVSHIFIKKPPADEHLFVGRHGRHAINMSLICDANQQFISVDSSHPGATHDSSVWALSPGREYLQEVWRNKERCWLLGDKEPWLLTPYRNATGDQVTFNHKFSTKRILIEHAIGVLKSRWKILLSSERVLGYDPCKIAMIANICCALHNMCKVYKLPDVKINPLVEYSEEEEAPEYDSQRTDELRRVGEMNRVLLKSCL</sequence>
<evidence type="ECO:0000256" key="4">
    <source>
        <dbReference type="ARBA" id="ARBA00022722"/>
    </source>
</evidence>
<keyword evidence="7" id="KW-0539">Nucleus</keyword>
<dbReference type="EMBL" id="AJWK01016343">
    <property type="status" value="NOT_ANNOTATED_CDS"/>
    <property type="molecule type" value="Genomic_DNA"/>
</dbReference>
<dbReference type="VEuPathDB" id="VectorBase:LLONM1_001421"/>
<dbReference type="PANTHER" id="PTHR22930:SF289">
    <property type="entry name" value="DDE TNP4 DOMAIN-CONTAINING PROTEIN-RELATED"/>
    <property type="match status" value="1"/>
</dbReference>
<comment type="cofactor">
    <cofactor evidence="1">
        <name>a divalent metal cation</name>
        <dbReference type="ChEBI" id="CHEBI:60240"/>
    </cofactor>
</comment>
<protein>
    <submittedName>
        <fullName evidence="9">Putative nuclease harbi1 isoform x1</fullName>
    </submittedName>
</protein>
<reference evidence="10" key="3">
    <citation type="submission" date="2020-05" db="UniProtKB">
        <authorList>
            <consortium name="EnsemblMetazoa"/>
        </authorList>
    </citation>
    <scope>IDENTIFICATION</scope>
    <source>
        <strain evidence="10">Jacobina</strain>
    </source>
</reference>
<evidence type="ECO:0000259" key="8">
    <source>
        <dbReference type="Pfam" id="PF13359"/>
    </source>
</evidence>
<accession>A0A1B0CKK1</accession>
<name>A0A1B0CKK1_LUTLO</name>
<dbReference type="GO" id="GO:0046872">
    <property type="term" value="F:metal ion binding"/>
    <property type="evidence" value="ECO:0007669"/>
    <property type="project" value="UniProtKB-KW"/>
</dbReference>
<evidence type="ECO:0000256" key="2">
    <source>
        <dbReference type="ARBA" id="ARBA00004123"/>
    </source>
</evidence>
<dbReference type="Proteomes" id="UP000092461">
    <property type="component" value="Unassembled WGS sequence"/>
</dbReference>
<keyword evidence="4" id="KW-0540">Nuclease</keyword>
<dbReference type="EMBL" id="GITU01006218">
    <property type="protein sequence ID" value="MBC1174921.1"/>
    <property type="molecule type" value="Transcribed_RNA"/>
</dbReference>
<proteinExistence type="inferred from homology"/>
<dbReference type="GO" id="GO:0005634">
    <property type="term" value="C:nucleus"/>
    <property type="evidence" value="ECO:0007669"/>
    <property type="project" value="UniProtKB-SubCell"/>
</dbReference>
<dbReference type="InterPro" id="IPR027806">
    <property type="entry name" value="HARBI1_dom"/>
</dbReference>
<dbReference type="GO" id="GO:0004518">
    <property type="term" value="F:nuclease activity"/>
    <property type="evidence" value="ECO:0007669"/>
    <property type="project" value="UniProtKB-KW"/>
</dbReference>
<evidence type="ECO:0000256" key="5">
    <source>
        <dbReference type="ARBA" id="ARBA00022723"/>
    </source>
</evidence>
<evidence type="ECO:0000256" key="6">
    <source>
        <dbReference type="ARBA" id="ARBA00022801"/>
    </source>
</evidence>
<feature type="domain" description="DDE Tnp4" evidence="8">
    <location>
        <begin position="88"/>
        <end position="237"/>
    </location>
</feature>
<dbReference type="EnsemblMetazoa" id="LLOJ005138-RA">
    <property type="protein sequence ID" value="LLOJ005138-PA"/>
    <property type="gene ID" value="LLOJ005138"/>
</dbReference>
<evidence type="ECO:0000313" key="9">
    <source>
        <dbReference type="EMBL" id="MBC1174921.1"/>
    </source>
</evidence>
<keyword evidence="11" id="KW-1185">Reference proteome</keyword>